<dbReference type="Pfam" id="PF12728">
    <property type="entry name" value="HTH_17"/>
    <property type="match status" value="1"/>
</dbReference>
<proteinExistence type="predicted"/>
<comment type="caution">
    <text evidence="3">The sequence shown here is derived from an EMBL/GenBank/DDBJ whole genome shotgun (WGS) entry which is preliminary data.</text>
</comment>
<feature type="domain" description="Helix-turn-helix" evidence="2">
    <location>
        <begin position="6"/>
        <end position="54"/>
    </location>
</feature>
<evidence type="ECO:0000313" key="4">
    <source>
        <dbReference type="Proteomes" id="UP000286287"/>
    </source>
</evidence>
<evidence type="ECO:0000259" key="2">
    <source>
        <dbReference type="Pfam" id="PF12728"/>
    </source>
</evidence>
<accession>A0A418VHL5</accession>
<gene>
    <name evidence="3" type="ORF">D3875_00830</name>
</gene>
<dbReference type="InterPro" id="IPR010093">
    <property type="entry name" value="SinI_DNA-bd"/>
</dbReference>
<keyword evidence="4" id="KW-1185">Reference proteome</keyword>
<reference evidence="3 4" key="1">
    <citation type="submission" date="2018-09" db="EMBL/GenBank/DDBJ databases">
        <authorList>
            <person name="Zhu H."/>
        </authorList>
    </citation>
    <scope>NUCLEOTIDE SEQUENCE [LARGE SCALE GENOMIC DNA]</scope>
    <source>
        <strain evidence="3 4">K2S05-167</strain>
    </source>
</reference>
<dbReference type="InterPro" id="IPR041657">
    <property type="entry name" value="HTH_17"/>
</dbReference>
<keyword evidence="3" id="KW-0238">DNA-binding</keyword>
<dbReference type="RefSeq" id="WP_119760140.1">
    <property type="nucleotide sequence ID" value="NZ_QYUJ01000004.1"/>
</dbReference>
<organism evidence="3 4">
    <name type="scientific">Deinococcus cavernae</name>
    <dbReference type="NCBI Taxonomy" id="2320857"/>
    <lineage>
        <taxon>Bacteria</taxon>
        <taxon>Thermotogati</taxon>
        <taxon>Deinococcota</taxon>
        <taxon>Deinococci</taxon>
        <taxon>Deinococcales</taxon>
        <taxon>Deinococcaceae</taxon>
        <taxon>Deinococcus</taxon>
    </lineage>
</organism>
<name>A0A418VHL5_9DEIO</name>
<dbReference type="AlphaFoldDB" id="A0A418VHL5"/>
<dbReference type="GO" id="GO:0003677">
    <property type="term" value="F:DNA binding"/>
    <property type="evidence" value="ECO:0007669"/>
    <property type="project" value="UniProtKB-KW"/>
</dbReference>
<dbReference type="EMBL" id="QYUJ01000004">
    <property type="protein sequence ID" value="RJF75626.1"/>
    <property type="molecule type" value="Genomic_DNA"/>
</dbReference>
<dbReference type="NCBIfam" id="TIGR01764">
    <property type="entry name" value="excise"/>
    <property type="match status" value="1"/>
</dbReference>
<evidence type="ECO:0000313" key="3">
    <source>
        <dbReference type="EMBL" id="RJF75626.1"/>
    </source>
</evidence>
<feature type="region of interest" description="Disordered" evidence="1">
    <location>
        <begin position="94"/>
        <end position="133"/>
    </location>
</feature>
<dbReference type="Proteomes" id="UP000286287">
    <property type="component" value="Unassembled WGS sequence"/>
</dbReference>
<dbReference type="OrthoDB" id="68629at2"/>
<sequence length="133" mass="14940">MTTNTLYTVQEVARLLHVSDDTVRRQIREGDLEAILIGTTPKGRPRYRIAADIVEQKLSQSTGAAASALDRFRDLFAGLGDDEREELLEKAIQWARERTPEPPRPQGKELSREELTGKLSPMAKGLLEAARRE</sequence>
<evidence type="ECO:0000256" key="1">
    <source>
        <dbReference type="SAM" id="MobiDB-lite"/>
    </source>
</evidence>
<feature type="compositionally biased region" description="Basic and acidic residues" evidence="1">
    <location>
        <begin position="95"/>
        <end position="116"/>
    </location>
</feature>
<protein>
    <submittedName>
        <fullName evidence="3">DNA-binding protein</fullName>
    </submittedName>
</protein>